<reference evidence="1" key="1">
    <citation type="submission" date="2022-03" db="EMBL/GenBank/DDBJ databases">
        <authorList>
            <person name="Sayadi A."/>
        </authorList>
    </citation>
    <scope>NUCLEOTIDE SEQUENCE</scope>
</reference>
<keyword evidence="2" id="KW-1185">Reference proteome</keyword>
<sequence length="64" mass="7186">MLKSEYLVAGDTGIDLNLDTGTVKNCKKFRHLEVTISDNGKSDEDIRNKILRGKRVIEQLSPVL</sequence>
<dbReference type="AlphaFoldDB" id="A0A9P0KIK9"/>
<gene>
    <name evidence="1" type="ORF">ACAOBT_LOCUS12261</name>
</gene>
<evidence type="ECO:0000313" key="2">
    <source>
        <dbReference type="Proteomes" id="UP001152888"/>
    </source>
</evidence>
<evidence type="ECO:0000313" key="1">
    <source>
        <dbReference type="EMBL" id="CAH1976665.1"/>
    </source>
</evidence>
<proteinExistence type="predicted"/>
<organism evidence="1 2">
    <name type="scientific">Acanthoscelides obtectus</name>
    <name type="common">Bean weevil</name>
    <name type="synonym">Bruchus obtectus</name>
    <dbReference type="NCBI Taxonomy" id="200917"/>
    <lineage>
        <taxon>Eukaryota</taxon>
        <taxon>Metazoa</taxon>
        <taxon>Ecdysozoa</taxon>
        <taxon>Arthropoda</taxon>
        <taxon>Hexapoda</taxon>
        <taxon>Insecta</taxon>
        <taxon>Pterygota</taxon>
        <taxon>Neoptera</taxon>
        <taxon>Endopterygota</taxon>
        <taxon>Coleoptera</taxon>
        <taxon>Polyphaga</taxon>
        <taxon>Cucujiformia</taxon>
        <taxon>Chrysomeloidea</taxon>
        <taxon>Chrysomelidae</taxon>
        <taxon>Bruchinae</taxon>
        <taxon>Bruchini</taxon>
        <taxon>Acanthoscelides</taxon>
    </lineage>
</organism>
<dbReference type="OrthoDB" id="6768451at2759"/>
<comment type="caution">
    <text evidence="1">The sequence shown here is derived from an EMBL/GenBank/DDBJ whole genome shotgun (WGS) entry which is preliminary data.</text>
</comment>
<name>A0A9P0KIK9_ACAOB</name>
<protein>
    <submittedName>
        <fullName evidence="1">Uncharacterized protein</fullName>
    </submittedName>
</protein>
<accession>A0A9P0KIK9</accession>
<dbReference type="Proteomes" id="UP001152888">
    <property type="component" value="Unassembled WGS sequence"/>
</dbReference>
<dbReference type="EMBL" id="CAKOFQ010006850">
    <property type="protein sequence ID" value="CAH1976665.1"/>
    <property type="molecule type" value="Genomic_DNA"/>
</dbReference>